<comment type="caution">
    <text evidence="5">The sequence shown here is derived from an EMBL/GenBank/DDBJ whole genome shotgun (WGS) entry which is preliminary data.</text>
</comment>
<evidence type="ECO:0000313" key="6">
    <source>
        <dbReference type="Proteomes" id="UP000308000"/>
    </source>
</evidence>
<dbReference type="InterPro" id="IPR001296">
    <property type="entry name" value="Glyco_trans_1"/>
</dbReference>
<dbReference type="PANTHER" id="PTHR12526">
    <property type="entry name" value="GLYCOSYLTRANSFERASE"/>
    <property type="match status" value="1"/>
</dbReference>
<sequence>MLFPDGLRCLRRSGGEAVTRPRVLWVATAARGGIAGYVEALAATPLFTRWRVERLVTHDDGPARRRLTLFASGTARFVWRCLTARPQIVHLHSAAYGSFARKALLLWTAGLVFRIPTVLHLHAGEFADFYTRCPRPLRPLVRATLTRADRVVTLSPHLARAVTAIAPAARVTSVPNGVAVAPAPHRPEGPPRVLFLGLLIERKNPLGLLRAWAQIDRPPGARLLLAGDGPLRPAVEALVSELGLAESVDLLGWVDAARSARLLEEADVLVLPSFFEGQPLALIEGMARGVALVSTAVGGIPDLIEDGVSGRLVPPGDDAALAAALGAVLRDGELRTRLGNAAYERARQDFNIEHTWRRLDALYREIAPQAARLAPGEAL</sequence>
<dbReference type="Gene3D" id="3.40.50.2000">
    <property type="entry name" value="Glycogen Phosphorylase B"/>
    <property type="match status" value="2"/>
</dbReference>
<protein>
    <submittedName>
        <fullName evidence="5">Glycosyltransferase family 4 protein</fullName>
    </submittedName>
</protein>
<reference evidence="5 6" key="1">
    <citation type="submission" date="2019-04" db="EMBL/GenBank/DDBJ databases">
        <title>Deinococcus metalilatus MA1002 mutant No.5.</title>
        <authorList>
            <person name="Park W."/>
            <person name="Park C."/>
        </authorList>
    </citation>
    <scope>NUCLEOTIDE SEQUENCE [LARGE SCALE GENOMIC DNA]</scope>
    <source>
        <strain evidence="5 6">MA1002-m5</strain>
    </source>
</reference>
<dbReference type="Pfam" id="PF00534">
    <property type="entry name" value="Glycos_transf_1"/>
    <property type="match status" value="1"/>
</dbReference>
<name>A0AAJ5JXK7_9DEIO</name>
<evidence type="ECO:0000259" key="4">
    <source>
        <dbReference type="Pfam" id="PF13439"/>
    </source>
</evidence>
<dbReference type="SUPFAM" id="SSF53756">
    <property type="entry name" value="UDP-Glycosyltransferase/glycogen phosphorylase"/>
    <property type="match status" value="1"/>
</dbReference>
<proteinExistence type="predicted"/>
<keyword evidence="2" id="KW-0808">Transferase</keyword>
<dbReference type="InterPro" id="IPR028098">
    <property type="entry name" value="Glyco_trans_4-like_N"/>
</dbReference>
<accession>A0AAJ5JXK7</accession>
<evidence type="ECO:0000256" key="2">
    <source>
        <dbReference type="ARBA" id="ARBA00022679"/>
    </source>
</evidence>
<organism evidence="5 6">
    <name type="scientific">Deinococcus metallilatus</name>
    <dbReference type="NCBI Taxonomy" id="1211322"/>
    <lineage>
        <taxon>Bacteria</taxon>
        <taxon>Thermotogati</taxon>
        <taxon>Deinococcota</taxon>
        <taxon>Deinococci</taxon>
        <taxon>Deinococcales</taxon>
        <taxon>Deinococcaceae</taxon>
        <taxon>Deinococcus</taxon>
    </lineage>
</organism>
<keyword evidence="1" id="KW-0328">Glycosyltransferase</keyword>
<dbReference type="AlphaFoldDB" id="A0AAJ5JXK7"/>
<dbReference type="EMBL" id="VBRC01000015">
    <property type="protein sequence ID" value="TLK22785.1"/>
    <property type="molecule type" value="Genomic_DNA"/>
</dbReference>
<evidence type="ECO:0000259" key="3">
    <source>
        <dbReference type="Pfam" id="PF00534"/>
    </source>
</evidence>
<dbReference type="PANTHER" id="PTHR12526:SF510">
    <property type="entry name" value="D-INOSITOL 3-PHOSPHATE GLYCOSYLTRANSFERASE"/>
    <property type="match status" value="1"/>
</dbReference>
<dbReference type="Pfam" id="PF13439">
    <property type="entry name" value="Glyco_transf_4"/>
    <property type="match status" value="1"/>
</dbReference>
<feature type="domain" description="Glycosyl transferase family 1" evidence="3">
    <location>
        <begin position="186"/>
        <end position="345"/>
    </location>
</feature>
<dbReference type="GO" id="GO:0016757">
    <property type="term" value="F:glycosyltransferase activity"/>
    <property type="evidence" value="ECO:0007669"/>
    <property type="project" value="UniProtKB-KW"/>
</dbReference>
<dbReference type="Proteomes" id="UP000308000">
    <property type="component" value="Unassembled WGS sequence"/>
</dbReference>
<evidence type="ECO:0000256" key="1">
    <source>
        <dbReference type="ARBA" id="ARBA00022676"/>
    </source>
</evidence>
<evidence type="ECO:0000313" key="5">
    <source>
        <dbReference type="EMBL" id="TLK22785.1"/>
    </source>
</evidence>
<feature type="domain" description="Glycosyltransferase subfamily 4-like N-terminal" evidence="4">
    <location>
        <begin position="62"/>
        <end position="179"/>
    </location>
</feature>
<gene>
    <name evidence="5" type="ORF">FCS05_17180</name>
</gene>